<feature type="region of interest" description="Disordered" evidence="8">
    <location>
        <begin position="202"/>
        <end position="304"/>
    </location>
</feature>
<evidence type="ECO:0000313" key="10">
    <source>
        <dbReference type="EMBL" id="KRY32452.1"/>
    </source>
</evidence>
<dbReference type="Proteomes" id="UP000054776">
    <property type="component" value="Unassembled WGS sequence"/>
</dbReference>
<feature type="compositionally biased region" description="Acidic residues" evidence="8">
    <location>
        <begin position="202"/>
        <end position="232"/>
    </location>
</feature>
<dbReference type="PANTHER" id="PTHR24006">
    <property type="entry name" value="UBIQUITIN CARBOXYL-TERMINAL HYDROLASE"/>
    <property type="match status" value="1"/>
</dbReference>
<dbReference type="InterPro" id="IPR036873">
    <property type="entry name" value="Rhodanese-like_dom_sf"/>
</dbReference>
<keyword evidence="11" id="KW-1185">Reference proteome</keyword>
<keyword evidence="7" id="KW-0788">Thiol protease</keyword>
<dbReference type="Gene3D" id="3.40.250.10">
    <property type="entry name" value="Rhodanese-like domain"/>
    <property type="match status" value="1"/>
</dbReference>
<dbReference type="GO" id="GO:0005829">
    <property type="term" value="C:cytosol"/>
    <property type="evidence" value="ECO:0007669"/>
    <property type="project" value="TreeGrafter"/>
</dbReference>
<evidence type="ECO:0000256" key="5">
    <source>
        <dbReference type="ARBA" id="ARBA00022786"/>
    </source>
</evidence>
<dbReference type="InParanoid" id="A0A0V1B5Z1"/>
<dbReference type="CDD" id="cd02257">
    <property type="entry name" value="Peptidase_C19"/>
    <property type="match status" value="1"/>
</dbReference>
<dbReference type="GO" id="GO:0004843">
    <property type="term" value="F:cysteine-type deubiquitinase activity"/>
    <property type="evidence" value="ECO:0007669"/>
    <property type="project" value="UniProtKB-EC"/>
</dbReference>
<dbReference type="PROSITE" id="PS50235">
    <property type="entry name" value="USP_3"/>
    <property type="match status" value="1"/>
</dbReference>
<evidence type="ECO:0000256" key="6">
    <source>
        <dbReference type="ARBA" id="ARBA00022801"/>
    </source>
</evidence>
<dbReference type="GO" id="GO:0016579">
    <property type="term" value="P:protein deubiquitination"/>
    <property type="evidence" value="ECO:0007669"/>
    <property type="project" value="InterPro"/>
</dbReference>
<protein>
    <recommendedName>
        <fullName evidence="3">ubiquitinyl hydrolase 1</fullName>
        <ecNumber evidence="3">3.4.19.12</ecNumber>
    </recommendedName>
</protein>
<dbReference type="InterPro" id="IPR050164">
    <property type="entry name" value="Peptidase_C19"/>
</dbReference>
<dbReference type="OrthoDB" id="292964at2759"/>
<gene>
    <name evidence="10" type="primary">UBP18</name>
    <name evidence="10" type="ORF">T01_5627</name>
</gene>
<sequence>MMSDRCEGANRQAELQSLLKIDSEMAERENRNSSLPLEVDAEWFDPEANTILPNDLLIMMEEYKNDMLIIDIRPREWFDNEQMKTDVLTLNIEQYTLLTCHNPSDFTMLLCFPTRSKFHSLASVRFIILLDFAFDLRDAQQIETWGSTLQHLKQILPSNCQSALLKVLIGGWLNFRKLFPDQVMHVRQDAATAYDEFWEDEDEYDFSEDEDDDTENDENVYVEEDDDDDDSDDQSRNDNRRNNNVANNRYNNYGDDDDDSDSDAPHNTPLILRRGRTEHSLSRGRPRGASLRGRSRDSPSPVPRIMTLSCTHRRCRNSFYRTCVVLPPKTVVPLEGRRSIFPGLVNYKASCSMNSVISCLYASVEFRNYIVHHWSRISVSVDFKFLREFCKLIYEMRDRSIINIIPADLLTTTRMFLTWPRKKRAEEVYQILLRRLHEDFERVPFIYISEGLVLNSSSSARGEMTTIIEQLFAVSLTEEYSVFERTTFTCCGMVEVGSPTFNILLNILFSQFGSVQTLEDSLELFRNSPFLHHCHGVACPRCKTSVFSVVETRFSSLPTYLVINVDSHQRNVSLRICLEDPLHIPLDENGVERTVSYKLYAMVECIRENSITHYVSVCRDSQTGDWFYLDGHEIKEVACDYIPVRIDKKNRAYCSMKNATHMPDLDQL</sequence>
<proteinExistence type="inferred from homology"/>
<dbReference type="InterPro" id="IPR028889">
    <property type="entry name" value="USP"/>
</dbReference>
<dbReference type="InterPro" id="IPR038765">
    <property type="entry name" value="Papain-like_cys_pep_sf"/>
</dbReference>
<comment type="catalytic activity">
    <reaction evidence="1">
        <text>Thiol-dependent hydrolysis of ester, thioester, amide, peptide and isopeptide bonds formed by the C-terminal Gly of ubiquitin (a 76-residue protein attached to proteins as an intracellular targeting signal).</text>
        <dbReference type="EC" id="3.4.19.12"/>
    </reaction>
</comment>
<dbReference type="InterPro" id="IPR001394">
    <property type="entry name" value="Peptidase_C19_UCH"/>
</dbReference>
<evidence type="ECO:0000256" key="1">
    <source>
        <dbReference type="ARBA" id="ARBA00000707"/>
    </source>
</evidence>
<dbReference type="eggNOG" id="KOG1868">
    <property type="taxonomic scope" value="Eukaryota"/>
</dbReference>
<dbReference type="EC" id="3.4.19.12" evidence="3"/>
<keyword evidence="4" id="KW-0645">Protease</keyword>
<organism evidence="10 11">
    <name type="scientific">Trichinella spiralis</name>
    <name type="common">Trichina worm</name>
    <dbReference type="NCBI Taxonomy" id="6334"/>
    <lineage>
        <taxon>Eukaryota</taxon>
        <taxon>Metazoa</taxon>
        <taxon>Ecdysozoa</taxon>
        <taxon>Nematoda</taxon>
        <taxon>Enoplea</taxon>
        <taxon>Dorylaimia</taxon>
        <taxon>Trichinellida</taxon>
        <taxon>Trichinellidae</taxon>
        <taxon>Trichinella</taxon>
    </lineage>
</organism>
<dbReference type="GO" id="GO:0006508">
    <property type="term" value="P:proteolysis"/>
    <property type="evidence" value="ECO:0007669"/>
    <property type="project" value="UniProtKB-KW"/>
</dbReference>
<reference evidence="10 11" key="1">
    <citation type="submission" date="2015-01" db="EMBL/GenBank/DDBJ databases">
        <title>Evolution of Trichinella species and genotypes.</title>
        <authorList>
            <person name="Korhonen P.K."/>
            <person name="Edoardo P."/>
            <person name="Giuseppe L.R."/>
            <person name="Gasser R.B."/>
        </authorList>
    </citation>
    <scope>NUCLEOTIDE SEQUENCE [LARGE SCALE GENOMIC DNA]</scope>
    <source>
        <strain evidence="10">ISS3</strain>
    </source>
</reference>
<dbReference type="Pfam" id="PF00443">
    <property type="entry name" value="UCH"/>
    <property type="match status" value="1"/>
</dbReference>
<dbReference type="GO" id="GO:0005634">
    <property type="term" value="C:nucleus"/>
    <property type="evidence" value="ECO:0007669"/>
    <property type="project" value="TreeGrafter"/>
</dbReference>
<evidence type="ECO:0000256" key="7">
    <source>
        <dbReference type="ARBA" id="ARBA00022807"/>
    </source>
</evidence>
<accession>A0A0V1B5Z1</accession>
<evidence type="ECO:0000259" key="9">
    <source>
        <dbReference type="PROSITE" id="PS50235"/>
    </source>
</evidence>
<feature type="compositionally biased region" description="Low complexity" evidence="8">
    <location>
        <begin position="242"/>
        <end position="253"/>
    </location>
</feature>
<feature type="domain" description="USP" evidence="9">
    <location>
        <begin position="342"/>
        <end position="660"/>
    </location>
</feature>
<evidence type="ECO:0000256" key="8">
    <source>
        <dbReference type="SAM" id="MobiDB-lite"/>
    </source>
</evidence>
<keyword evidence="5" id="KW-0833">Ubl conjugation pathway</keyword>
<name>A0A0V1B5Z1_TRISP</name>
<evidence type="ECO:0000256" key="4">
    <source>
        <dbReference type="ARBA" id="ARBA00022670"/>
    </source>
</evidence>
<keyword evidence="6 10" id="KW-0378">Hydrolase</keyword>
<dbReference type="Gene3D" id="3.90.70.10">
    <property type="entry name" value="Cysteine proteinases"/>
    <property type="match status" value="1"/>
</dbReference>
<evidence type="ECO:0000256" key="3">
    <source>
        <dbReference type="ARBA" id="ARBA00012759"/>
    </source>
</evidence>
<evidence type="ECO:0000313" key="11">
    <source>
        <dbReference type="Proteomes" id="UP000054776"/>
    </source>
</evidence>
<comment type="caution">
    <text evidence="10">The sequence shown here is derived from an EMBL/GenBank/DDBJ whole genome shotgun (WGS) entry which is preliminary data.</text>
</comment>
<dbReference type="PANTHER" id="PTHR24006:SF687">
    <property type="entry name" value="UBIQUITIN CARBOXYL-TERMINAL HYDROLASE 10"/>
    <property type="match status" value="1"/>
</dbReference>
<dbReference type="EMBL" id="JYDH01000098">
    <property type="protein sequence ID" value="KRY32452.1"/>
    <property type="molecule type" value="Genomic_DNA"/>
</dbReference>
<evidence type="ECO:0000256" key="2">
    <source>
        <dbReference type="ARBA" id="ARBA00005427"/>
    </source>
</evidence>
<dbReference type="SUPFAM" id="SSF54001">
    <property type="entry name" value="Cysteine proteinases"/>
    <property type="match status" value="1"/>
</dbReference>
<dbReference type="AlphaFoldDB" id="A0A0V1B5Z1"/>
<comment type="similarity">
    <text evidence="2">Belongs to the peptidase C19 family. USP10 subfamily.</text>
</comment>
<dbReference type="STRING" id="6334.A0A0V1B5Z1"/>